<dbReference type="AlphaFoldDB" id="A0A7D9E6T8"/>
<keyword evidence="3" id="KW-1185">Reference proteome</keyword>
<gene>
    <name evidence="2" type="ORF">PACLA_8A016555</name>
</gene>
<sequence>MRDHIRNLMESRAFELDYPCLFDSSNIKCLFGILDASCCGHITSEQFKSAVEVVGASNIQEDDIPELINNEDISFDIFLTQM</sequence>
<dbReference type="InterPro" id="IPR056587">
    <property type="entry name" value="EF_EFCAB10_C"/>
</dbReference>
<dbReference type="Proteomes" id="UP001152795">
    <property type="component" value="Unassembled WGS sequence"/>
</dbReference>
<organism evidence="2 3">
    <name type="scientific">Paramuricea clavata</name>
    <name type="common">Red gorgonian</name>
    <name type="synonym">Violescent sea-whip</name>
    <dbReference type="NCBI Taxonomy" id="317549"/>
    <lineage>
        <taxon>Eukaryota</taxon>
        <taxon>Metazoa</taxon>
        <taxon>Cnidaria</taxon>
        <taxon>Anthozoa</taxon>
        <taxon>Octocorallia</taxon>
        <taxon>Malacalcyonacea</taxon>
        <taxon>Plexauridae</taxon>
        <taxon>Paramuricea</taxon>
    </lineage>
</organism>
<name>A0A7D9E6T8_PARCT</name>
<dbReference type="InterPro" id="IPR039879">
    <property type="entry name" value="EFC10"/>
</dbReference>
<dbReference type="PANTHER" id="PTHR21847:SF1">
    <property type="entry name" value="EF-HAND CALCIUM-BINDING DOMAIN-CONTAINING PROTEIN 10"/>
    <property type="match status" value="1"/>
</dbReference>
<proteinExistence type="predicted"/>
<dbReference type="Pfam" id="PF24548">
    <property type="entry name" value="EF_EFCAB10_C"/>
    <property type="match status" value="1"/>
</dbReference>
<dbReference type="OrthoDB" id="10260455at2759"/>
<dbReference type="EMBL" id="CACRXK020004062">
    <property type="protein sequence ID" value="CAB4001348.1"/>
    <property type="molecule type" value="Genomic_DNA"/>
</dbReference>
<comment type="caution">
    <text evidence="2">The sequence shown here is derived from an EMBL/GenBank/DDBJ whole genome shotgun (WGS) entry which is preliminary data.</text>
</comment>
<evidence type="ECO:0000313" key="3">
    <source>
        <dbReference type="Proteomes" id="UP001152795"/>
    </source>
</evidence>
<feature type="domain" description="EFCAB10 C-terminal EF-hand" evidence="1">
    <location>
        <begin position="25"/>
        <end position="81"/>
    </location>
</feature>
<evidence type="ECO:0000259" key="1">
    <source>
        <dbReference type="Pfam" id="PF24548"/>
    </source>
</evidence>
<protein>
    <recommendedName>
        <fullName evidence="1">EFCAB10 C-terminal EF-hand domain-containing protein</fullName>
    </recommendedName>
</protein>
<dbReference type="PANTHER" id="PTHR21847">
    <property type="entry name" value="EF-HAND CALCIUM-BINDING DOMAIN-CONTAINING PROTEIN 10"/>
    <property type="match status" value="1"/>
</dbReference>
<reference evidence="2" key="1">
    <citation type="submission" date="2020-04" db="EMBL/GenBank/DDBJ databases">
        <authorList>
            <person name="Alioto T."/>
            <person name="Alioto T."/>
            <person name="Gomez Garrido J."/>
        </authorList>
    </citation>
    <scope>NUCLEOTIDE SEQUENCE</scope>
    <source>
        <strain evidence="2">A484AB</strain>
    </source>
</reference>
<evidence type="ECO:0000313" key="2">
    <source>
        <dbReference type="EMBL" id="CAB4001348.1"/>
    </source>
</evidence>
<accession>A0A7D9E6T8</accession>